<dbReference type="Gene3D" id="3.90.1440.10">
    <property type="entry name" value="SecA, preprotein cross-linking domain"/>
    <property type="match status" value="1"/>
</dbReference>
<dbReference type="InterPro" id="IPR014018">
    <property type="entry name" value="SecA_motor_DEAD"/>
</dbReference>
<dbReference type="SUPFAM" id="SSF52540">
    <property type="entry name" value="P-loop containing nucleoside triphosphate hydrolases"/>
    <property type="match status" value="1"/>
</dbReference>
<name>A0A226DIW1_FOLCA</name>
<dbReference type="GO" id="GO:0006886">
    <property type="term" value="P:intracellular protein transport"/>
    <property type="evidence" value="ECO:0007669"/>
    <property type="project" value="InterPro"/>
</dbReference>
<dbReference type="InterPro" id="IPR027417">
    <property type="entry name" value="P-loop_NTPase"/>
</dbReference>
<keyword evidence="1" id="KW-0653">Protein transport</keyword>
<evidence type="ECO:0000259" key="3">
    <source>
        <dbReference type="PROSITE" id="PS51196"/>
    </source>
</evidence>
<evidence type="ECO:0000256" key="2">
    <source>
        <dbReference type="ARBA" id="ARBA00023010"/>
    </source>
</evidence>
<dbReference type="EMBL" id="LNIX01000018">
    <property type="protein sequence ID" value="OXA45070.1"/>
    <property type="molecule type" value="Genomic_DNA"/>
</dbReference>
<dbReference type="OrthoDB" id="7553586at2759"/>
<dbReference type="InterPro" id="IPR036670">
    <property type="entry name" value="SecA_X-link_sf"/>
</dbReference>
<dbReference type="OMA" id="ECKSIFI"/>
<keyword evidence="1" id="KW-0813">Transport</keyword>
<dbReference type="Proteomes" id="UP000198287">
    <property type="component" value="Unassembled WGS sequence"/>
</dbReference>
<dbReference type="STRING" id="158441.A0A226DIW1"/>
<dbReference type="GO" id="GO:0017038">
    <property type="term" value="P:protein import"/>
    <property type="evidence" value="ECO:0007669"/>
    <property type="project" value="InterPro"/>
</dbReference>
<dbReference type="GO" id="GO:0016020">
    <property type="term" value="C:membrane"/>
    <property type="evidence" value="ECO:0007669"/>
    <property type="project" value="InterPro"/>
</dbReference>
<reference evidence="4 5" key="1">
    <citation type="submission" date="2015-12" db="EMBL/GenBank/DDBJ databases">
        <title>The genome of Folsomia candida.</title>
        <authorList>
            <person name="Faddeeva A."/>
            <person name="Derks M.F."/>
            <person name="Anvar Y."/>
            <person name="Smit S."/>
            <person name="Van Straalen N."/>
            <person name="Roelofs D."/>
        </authorList>
    </citation>
    <scope>NUCLEOTIDE SEQUENCE [LARGE SCALE GENOMIC DNA]</scope>
    <source>
        <strain evidence="4 5">VU population</strain>
        <tissue evidence="4">Whole body</tissue>
    </source>
</reference>
<dbReference type="PROSITE" id="PS51196">
    <property type="entry name" value="SECA_MOTOR_DEAD"/>
    <property type="match status" value="1"/>
</dbReference>
<dbReference type="GO" id="GO:0005524">
    <property type="term" value="F:ATP binding"/>
    <property type="evidence" value="ECO:0007669"/>
    <property type="project" value="InterPro"/>
</dbReference>
<evidence type="ECO:0000313" key="4">
    <source>
        <dbReference type="EMBL" id="OXA45070.1"/>
    </source>
</evidence>
<keyword evidence="2" id="KW-0811">Translocation</keyword>
<dbReference type="SUPFAM" id="SSF81767">
    <property type="entry name" value="Pre-protein crosslinking domain of SecA"/>
    <property type="match status" value="1"/>
</dbReference>
<evidence type="ECO:0000313" key="5">
    <source>
        <dbReference type="Proteomes" id="UP000198287"/>
    </source>
</evidence>
<dbReference type="AlphaFoldDB" id="A0A226DIW1"/>
<organism evidence="4 5">
    <name type="scientific">Folsomia candida</name>
    <name type="common">Springtail</name>
    <dbReference type="NCBI Taxonomy" id="158441"/>
    <lineage>
        <taxon>Eukaryota</taxon>
        <taxon>Metazoa</taxon>
        <taxon>Ecdysozoa</taxon>
        <taxon>Arthropoda</taxon>
        <taxon>Hexapoda</taxon>
        <taxon>Collembola</taxon>
        <taxon>Entomobryomorpha</taxon>
        <taxon>Isotomoidea</taxon>
        <taxon>Isotomidae</taxon>
        <taxon>Proisotominae</taxon>
        <taxon>Folsomia</taxon>
    </lineage>
</organism>
<accession>A0A226DIW1</accession>
<comment type="caution">
    <text evidence="4">The sequence shown here is derived from an EMBL/GenBank/DDBJ whole genome shotgun (WGS) entry which is preliminary data.</text>
</comment>
<gene>
    <name evidence="4" type="ORF">Fcan01_20078</name>
</gene>
<dbReference type="PANTHER" id="PTHR30612:SF0">
    <property type="entry name" value="CHLOROPLAST PROTEIN-TRANSPORTING ATPASE"/>
    <property type="match status" value="1"/>
</dbReference>
<proteinExistence type="predicted"/>
<protein>
    <submittedName>
        <fullName evidence="4">Protein translocase subunit SecA</fullName>
    </submittedName>
</protein>
<evidence type="ECO:0000256" key="1">
    <source>
        <dbReference type="ARBA" id="ARBA00022927"/>
    </source>
</evidence>
<sequence>MVDDVFKLARLSMQVPGFDLLHIIFQVLFDRAKKIRGRLVQRNGSYYYVDHDLVRNKAGEICFARLGQDGIPKLIPLHSCKDSYFADFKLLTEDPNAFVETHLKSFLTATFSPEIIEGFEDIEKIRIPLHLQKYVTLQIPKWVESVSVAENYMEKVHYLVHNGQIKPIDYWSTGIIQDSTAWNNGLHQLLQRKHGLHLTAEPLTTNFLSNLSLIRRYWNNDERNIIGFSGTLGTRHTREILGEIFNTVCIDLPEIHYKKFILYDDIITTSRERWASEIIFTLHAQIHRGKGTLIICGTMRDALFLRDRILASKLPHNGVKLYIQNDEDQEKQISHISQRQIFNATNLACRGTDIVVHVGMEEDGGLHVILAYLPDSDRVEQQAFGRTARQGNSGSGQLICHVINKSSRNLRQSRDELELSNMQDSVNNYFSNLANKEECFIKFCNFLEKVRRQFCKEKNFVTKIFSNKYSHEDLTIIQALEERWGRFLLEVDTLKKEVVKEKYQQI</sequence>
<dbReference type="PANTHER" id="PTHR30612">
    <property type="entry name" value="SECA INNER MEMBRANE COMPONENT OF SEC PROTEIN SECRETION SYSTEM"/>
    <property type="match status" value="1"/>
</dbReference>
<keyword evidence="5" id="KW-1185">Reference proteome</keyword>
<dbReference type="InterPro" id="IPR000185">
    <property type="entry name" value="SecA"/>
</dbReference>
<dbReference type="GO" id="GO:0006605">
    <property type="term" value="P:protein targeting"/>
    <property type="evidence" value="ECO:0007669"/>
    <property type="project" value="InterPro"/>
</dbReference>
<feature type="domain" description="SecA family profile" evidence="3">
    <location>
        <begin position="1"/>
        <end position="431"/>
    </location>
</feature>
<dbReference type="Gene3D" id="3.40.50.300">
    <property type="entry name" value="P-loop containing nucleotide triphosphate hydrolases"/>
    <property type="match status" value="1"/>
</dbReference>